<evidence type="ECO:0000313" key="2">
    <source>
        <dbReference type="Proteomes" id="UP000011081"/>
    </source>
</evidence>
<dbReference type="EMBL" id="GL877462">
    <property type="protein sequence ID" value="ELA46124.1"/>
    <property type="molecule type" value="Genomic_DNA"/>
</dbReference>
<dbReference type="OrthoDB" id="420076at2759"/>
<organism evidence="1 2">
    <name type="scientific">Vavraia culicis (isolate floridensis)</name>
    <name type="common">Microsporidian parasite</name>
    <dbReference type="NCBI Taxonomy" id="948595"/>
    <lineage>
        <taxon>Eukaryota</taxon>
        <taxon>Fungi</taxon>
        <taxon>Fungi incertae sedis</taxon>
        <taxon>Microsporidia</taxon>
        <taxon>Pleistophoridae</taxon>
        <taxon>Vavraia</taxon>
    </lineage>
</organism>
<gene>
    <name evidence="1" type="ORF">VCUG_02387</name>
</gene>
<name>L2GR69_VAVCU</name>
<dbReference type="AlphaFoldDB" id="L2GR69"/>
<dbReference type="VEuPathDB" id="MicrosporidiaDB:VCUG_02387"/>
<dbReference type="RefSeq" id="XP_008075395.1">
    <property type="nucleotide sequence ID" value="XM_008077204.1"/>
</dbReference>
<evidence type="ECO:0000313" key="1">
    <source>
        <dbReference type="EMBL" id="ELA46124.1"/>
    </source>
</evidence>
<dbReference type="HOGENOM" id="CLU_943970_0_0_1"/>
<reference evidence="2" key="1">
    <citation type="submission" date="2011-03" db="EMBL/GenBank/DDBJ databases">
        <title>The genome sequence of Vavraia culicis strain floridensis.</title>
        <authorList>
            <consortium name="The Broad Institute Genome Sequencing Platform"/>
            <person name="Cuomo C."/>
            <person name="Becnel J."/>
            <person name="Sanscrainte N."/>
            <person name="Young S.K."/>
            <person name="Zeng Q."/>
            <person name="Gargeya S."/>
            <person name="Fitzgerald M."/>
            <person name="Haas B."/>
            <person name="Abouelleil A."/>
            <person name="Alvarado L."/>
            <person name="Arachchi H.M."/>
            <person name="Berlin A."/>
            <person name="Chapman S.B."/>
            <person name="Gearin G."/>
            <person name="Goldberg J."/>
            <person name="Griggs A."/>
            <person name="Gujja S."/>
            <person name="Hansen M."/>
            <person name="Heiman D."/>
            <person name="Howarth C."/>
            <person name="Larimer J."/>
            <person name="Lui A."/>
            <person name="MacDonald P.J.P."/>
            <person name="McCowen C."/>
            <person name="Montmayeur A."/>
            <person name="Murphy C."/>
            <person name="Neiman D."/>
            <person name="Pearson M."/>
            <person name="Priest M."/>
            <person name="Roberts A."/>
            <person name="Saif S."/>
            <person name="Shea T."/>
            <person name="Sisk P."/>
            <person name="Stolte C."/>
            <person name="Sykes S."/>
            <person name="Wortman J."/>
            <person name="Nusbaum C."/>
            <person name="Birren B."/>
        </authorList>
    </citation>
    <scope>NUCLEOTIDE SEQUENCE [LARGE SCALE GENOMIC DNA]</scope>
    <source>
        <strain evidence="2">floridensis</strain>
    </source>
</reference>
<sequence length="295" mass="34433">MICYVCDVSNLFNLDFAALEVLEIDAGGSNLELKDKRTIEVKMKMLEALKIKCNFINEEIMQMITELEMLKDLEMLVKSCDVNYELLWRRLSNLKDPIEKPVVSSDQTISELVRSIEPLNKLKEFYMDGRFIQLSLDSLANQNDGKCQPAKVDPNGQNLVENRNVVHLKLHALHISIYSAYEELFELMSCQDSEAFADIKKLVIFEAPTGSWTRLERIQKLSELSPDLLNNLIEIIFETFKQLDVLVFCYKSSRIFREKAHILYKLFSEKCRLVRERCEWSDNCNEEQTIFELHK</sequence>
<protein>
    <submittedName>
        <fullName evidence="1">Uncharacterized protein</fullName>
    </submittedName>
</protein>
<proteinExistence type="predicted"/>
<dbReference type="InParanoid" id="L2GR69"/>
<accession>L2GR69</accession>
<keyword evidence="2" id="KW-1185">Reference proteome</keyword>
<dbReference type="Proteomes" id="UP000011081">
    <property type="component" value="Unassembled WGS sequence"/>
</dbReference>
<dbReference type="GeneID" id="19880249"/>